<keyword evidence="4" id="KW-1185">Reference proteome</keyword>
<evidence type="ECO:0000256" key="2">
    <source>
        <dbReference type="SAM" id="MobiDB-lite"/>
    </source>
</evidence>
<evidence type="ECO:0000256" key="1">
    <source>
        <dbReference type="ARBA" id="ARBA00010490"/>
    </source>
</evidence>
<dbReference type="SUPFAM" id="SSF46950">
    <property type="entry name" value="Double-stranded DNA-binding domain"/>
    <property type="match status" value="1"/>
</dbReference>
<name>A0A0C9N3D1_9FUNG</name>
<proteinExistence type="inferred from homology"/>
<dbReference type="GO" id="GO:0005829">
    <property type="term" value="C:cytosol"/>
    <property type="evidence" value="ECO:0007669"/>
    <property type="project" value="TreeGrafter"/>
</dbReference>
<dbReference type="PIRSF" id="PIRSF015730">
    <property type="entry name" value="TFAR19"/>
    <property type="match status" value="1"/>
</dbReference>
<dbReference type="EMBL" id="DF836532">
    <property type="protein sequence ID" value="GAN09098.1"/>
    <property type="molecule type" value="Genomic_DNA"/>
</dbReference>
<dbReference type="InterPro" id="IPR002836">
    <property type="entry name" value="PDCD5-like"/>
</dbReference>
<accession>A0A0C9N3D1</accession>
<dbReference type="Pfam" id="PF01984">
    <property type="entry name" value="dsDNA_bind"/>
    <property type="match status" value="1"/>
</dbReference>
<organism evidence="3">
    <name type="scientific">Mucor ambiguus</name>
    <dbReference type="NCBI Taxonomy" id="91626"/>
    <lineage>
        <taxon>Eukaryota</taxon>
        <taxon>Fungi</taxon>
        <taxon>Fungi incertae sedis</taxon>
        <taxon>Mucoromycota</taxon>
        <taxon>Mucoromycotina</taxon>
        <taxon>Mucoromycetes</taxon>
        <taxon>Mucorales</taxon>
        <taxon>Mucorineae</taxon>
        <taxon>Mucoraceae</taxon>
        <taxon>Mucor</taxon>
    </lineage>
</organism>
<dbReference type="PANTHER" id="PTHR10840">
    <property type="entry name" value="PROGRAMMED CELL DEATH PROTEIN 5"/>
    <property type="match status" value="1"/>
</dbReference>
<keyword evidence="3" id="KW-0238">DNA-binding</keyword>
<dbReference type="GO" id="GO:0005634">
    <property type="term" value="C:nucleus"/>
    <property type="evidence" value="ECO:0007669"/>
    <property type="project" value="TreeGrafter"/>
</dbReference>
<evidence type="ECO:0000313" key="3">
    <source>
        <dbReference type="EMBL" id="GAN09098.1"/>
    </source>
</evidence>
<feature type="region of interest" description="Disordered" evidence="2">
    <location>
        <begin position="14"/>
        <end position="62"/>
    </location>
</feature>
<gene>
    <name evidence="3" type="ORF">MAM1_0243d08620</name>
</gene>
<dbReference type="OrthoDB" id="10252486at2759"/>
<sequence length="151" mass="16836">MEDDELQAIRARRLAELQGKSGGPSQRSRLKGAGGFSGAPAGMGGAAGGSKEDAEKKGQMEEMRRNMLYQILDNSARERLGRIQMVKADKARAVEDLLIRMAQSNQLRSKVTEKQLIDLLGQINQQDSSSTQTRIVYNRRQYDDSDDEYDL</sequence>
<evidence type="ECO:0000313" key="4">
    <source>
        <dbReference type="Proteomes" id="UP000053815"/>
    </source>
</evidence>
<feature type="compositionally biased region" description="Basic and acidic residues" evidence="2">
    <location>
        <begin position="50"/>
        <end position="62"/>
    </location>
</feature>
<dbReference type="AlphaFoldDB" id="A0A0C9N3D1"/>
<protein>
    <submittedName>
        <fullName evidence="3">DNA-binding TFAR19-related protein</fullName>
    </submittedName>
</protein>
<feature type="compositionally biased region" description="Gly residues" evidence="2">
    <location>
        <begin position="32"/>
        <end position="48"/>
    </location>
</feature>
<dbReference type="FunFam" id="1.10.8.140:FF:000006">
    <property type="entry name" value="programmed cell death protein 5-like"/>
    <property type="match status" value="1"/>
</dbReference>
<dbReference type="InterPro" id="IPR036883">
    <property type="entry name" value="PDCD5-like_sf"/>
</dbReference>
<dbReference type="GO" id="GO:0003677">
    <property type="term" value="F:DNA binding"/>
    <property type="evidence" value="ECO:0007669"/>
    <property type="project" value="UniProtKB-KW"/>
</dbReference>
<comment type="similarity">
    <text evidence="1">Belongs to the PDCD5 family.</text>
</comment>
<dbReference type="STRING" id="91626.A0A0C9N3D1"/>
<dbReference type="Proteomes" id="UP000053815">
    <property type="component" value="Unassembled WGS sequence"/>
</dbReference>
<dbReference type="Gene3D" id="1.10.8.140">
    <property type="entry name" value="PDCD5-like"/>
    <property type="match status" value="1"/>
</dbReference>
<reference evidence="3" key="1">
    <citation type="submission" date="2014-09" db="EMBL/GenBank/DDBJ databases">
        <title>Draft genome sequence of an oleaginous Mucoromycotina fungus Mucor ambiguus NBRC6742.</title>
        <authorList>
            <person name="Takeda I."/>
            <person name="Yamane N."/>
            <person name="Morita T."/>
            <person name="Tamano K."/>
            <person name="Machida M."/>
            <person name="Baker S."/>
            <person name="Koike H."/>
        </authorList>
    </citation>
    <scope>NUCLEOTIDE SEQUENCE</scope>
    <source>
        <strain evidence="3">NBRC 6742</strain>
    </source>
</reference>
<dbReference type="PANTHER" id="PTHR10840:SF0">
    <property type="entry name" value="PROGRAMMED CELL DEATH PROTEIN 5"/>
    <property type="match status" value="1"/>
</dbReference>